<dbReference type="EMBL" id="WERV01000002">
    <property type="protein sequence ID" value="MDV7714546.1"/>
    <property type="molecule type" value="Genomic_DNA"/>
</dbReference>
<dbReference type="AlphaFoldDB" id="A0A6N4A6B3"/>
<proteinExistence type="predicted"/>
<organism evidence="2 3">
    <name type="scientific">Oenococcus oeni</name>
    <name type="common">Leuconostoc oenos</name>
    <dbReference type="NCBI Taxonomy" id="1247"/>
    <lineage>
        <taxon>Bacteria</taxon>
        <taxon>Bacillati</taxon>
        <taxon>Bacillota</taxon>
        <taxon>Bacilli</taxon>
        <taxon>Lactobacillales</taxon>
        <taxon>Lactobacillaceae</taxon>
        <taxon>Oenococcus</taxon>
    </lineage>
</organism>
<evidence type="ECO:0000313" key="3">
    <source>
        <dbReference type="Proteomes" id="UP000181728"/>
    </source>
</evidence>
<protein>
    <recommendedName>
        <fullName evidence="4">DNA-binding protein</fullName>
    </recommendedName>
</protein>
<evidence type="ECO:0000313" key="1">
    <source>
        <dbReference type="EMBL" id="MDV7714546.1"/>
    </source>
</evidence>
<reference evidence="1" key="2">
    <citation type="submission" date="2019-10" db="EMBL/GenBank/DDBJ databases">
        <title>Malate fermentation in French cider.</title>
        <authorList>
            <person name="Cousin F.J."/>
            <person name="Medina Fernandez S."/>
            <person name="Misery B."/>
            <person name="Laplace J.-M."/>
            <person name="Cretenet M."/>
        </authorList>
    </citation>
    <scope>NUCLEOTIDE SEQUENCE</scope>
    <source>
        <strain evidence="1">UCMA15129</strain>
    </source>
</reference>
<dbReference type="Proteomes" id="UP001281024">
    <property type="component" value="Unassembled WGS sequence"/>
</dbReference>
<sequence>MIQENAKNKLIKGEEMYQKTKFYPVTFRRRDVLQYFSISPRTFDKLTQKAQIKPIIWGSLKLYKTADMLALMERKQIK</sequence>
<gene>
    <name evidence="2" type="ORF">ATX59_05940</name>
    <name evidence="1" type="ORF">GA838_01950</name>
</gene>
<name>A0A6N4A6B3_OENOE</name>
<dbReference type="Proteomes" id="UP000181728">
    <property type="component" value="Unassembled WGS sequence"/>
</dbReference>
<reference evidence="2 3" key="1">
    <citation type="journal article" date="2016" name="BMC Genomics">
        <title>Consensus pan-genome assembly of the specialised wine bacterium Oenococcus oeni.</title>
        <authorList>
            <person name="Sternes P.R."/>
            <person name="Borneman A.R."/>
        </authorList>
    </citation>
    <scope>NUCLEOTIDE SEQUENCE [LARGE SCALE GENOMIC DNA]</scope>
    <source>
        <strain evidence="2 3">AWRIB661</strain>
    </source>
</reference>
<evidence type="ECO:0000313" key="2">
    <source>
        <dbReference type="EMBL" id="OIM21054.1"/>
    </source>
</evidence>
<comment type="caution">
    <text evidence="2">The sequence shown here is derived from an EMBL/GenBank/DDBJ whole genome shotgun (WGS) entry which is preliminary data.</text>
</comment>
<accession>A0A6N4A6B3</accession>
<evidence type="ECO:0008006" key="4">
    <source>
        <dbReference type="Google" id="ProtNLM"/>
    </source>
</evidence>
<dbReference type="EMBL" id="MLOK01000044">
    <property type="protein sequence ID" value="OIM21054.1"/>
    <property type="molecule type" value="Genomic_DNA"/>
</dbReference>